<organism evidence="2 3">
    <name type="scientific">Limnospira platensis NIES-46</name>
    <dbReference type="NCBI Taxonomy" id="1236695"/>
    <lineage>
        <taxon>Bacteria</taxon>
        <taxon>Bacillati</taxon>
        <taxon>Cyanobacteriota</taxon>
        <taxon>Cyanophyceae</taxon>
        <taxon>Oscillatoriophycideae</taxon>
        <taxon>Oscillatoriales</taxon>
        <taxon>Sirenicapillariaceae</taxon>
        <taxon>Limnospira</taxon>
    </lineage>
</organism>
<dbReference type="Proteomes" id="UP000326169">
    <property type="component" value="Unassembled WGS sequence"/>
</dbReference>
<evidence type="ECO:0000313" key="3">
    <source>
        <dbReference type="Proteomes" id="UP000326169"/>
    </source>
</evidence>
<proteinExistence type="predicted"/>
<dbReference type="GeneID" id="301681136"/>
<keyword evidence="1" id="KW-1133">Transmembrane helix</keyword>
<evidence type="ECO:0000313" key="2">
    <source>
        <dbReference type="EMBL" id="GCE92121.1"/>
    </source>
</evidence>
<feature type="transmembrane region" description="Helical" evidence="1">
    <location>
        <begin position="54"/>
        <end position="71"/>
    </location>
</feature>
<protein>
    <recommendedName>
        <fullName evidence="4">DUF3040 domain-containing protein</fullName>
    </recommendedName>
</protein>
<keyword evidence="1" id="KW-0472">Membrane</keyword>
<evidence type="ECO:0000256" key="1">
    <source>
        <dbReference type="SAM" id="Phobius"/>
    </source>
</evidence>
<dbReference type="EMBL" id="BIMW01000002">
    <property type="protein sequence ID" value="GCE92121.1"/>
    <property type="molecule type" value="Genomic_DNA"/>
</dbReference>
<keyword evidence="1" id="KW-0812">Transmembrane</keyword>
<accession>A0A5M3T2L1</accession>
<reference evidence="2 3" key="1">
    <citation type="journal article" date="2019" name="J Genomics">
        <title>The Draft Genome of a Hydrogen-producing Cyanobacterium, Arthrospira platensis NIES-46.</title>
        <authorList>
            <person name="Suzuki S."/>
            <person name="Yamaguchi H."/>
            <person name="Kawachi M."/>
        </authorList>
    </citation>
    <scope>NUCLEOTIDE SEQUENCE [LARGE SCALE GENOMIC DNA]</scope>
    <source>
        <strain evidence="2 3">NIES-46</strain>
    </source>
</reference>
<feature type="transmembrane region" description="Helical" evidence="1">
    <location>
        <begin position="77"/>
        <end position="98"/>
    </location>
</feature>
<comment type="caution">
    <text evidence="2">The sequence shown here is derived from an EMBL/GenBank/DDBJ whole genome shotgun (WGS) entry which is preliminary data.</text>
</comment>
<gene>
    <name evidence="2" type="ORF">NIES46_01560</name>
</gene>
<evidence type="ECO:0008006" key="4">
    <source>
        <dbReference type="Google" id="ProtNLM"/>
    </source>
</evidence>
<sequence length="106" mass="11534">MNYQDDPKINRRLEQLEAEVNPNAPINPTPSDLNSSLKTLYGQLMARFKRLPKAGQIAIASVGVIAGLALLKTLVELISLAISLAVVGVIVYIGYQVFKSSQKPKI</sequence>
<keyword evidence="3" id="KW-1185">Reference proteome</keyword>
<dbReference type="RefSeq" id="WP_006620116.1">
    <property type="nucleotide sequence ID" value="NZ_BIMW01000002.1"/>
</dbReference>
<name>A0A5M3T2L1_LIMPL</name>